<gene>
    <name evidence="11" type="ORF">C9374_014702</name>
</gene>
<sequence length="915" mass="105676">MARTRQTARKGICGKAPRAQHYTPRTCSKFRELMIKNDQSQHTDIISRLAPYSRCAKLARFWILKDLQQTHGARLKQNHPCNDDPTSTLEQQENVLQLLQSLPLDVKIDIITFIPTTSLLVPPYGRHTQTGAKLKEQVDPWWFSLMKHRLISTSVKSVLENIICKRLSREGLDASDSVLVRPYALKRHPIWKLLEIQERFMTLQANPSHNEKLQSQADEALATVPEGSNVLAEGECVWNAMLHFTGNPAKFYTIQLMVDGKNYCVFTRWGLFGQTGQKKIITFTSLMEAKAEFRNKFKERTGNDWENRSNFQLVVGKYNLVDMSNTGISTVESNIETFNFNSLFLPIATFGTVLPPLHTFSTTSSNSTEPEEEEEDILMSEMMQRDLKDLEDELIEDVKHHPHFNLMTSFLDEGYSVDADIMKPIQECKSMIQQAFSEYNPRTNTLHLPQVTNQYLKSLTVSIASEHDCYMCMELLHSLQNLEHVTLILYSYSIFYSFANLIQVGMEYPCMKHVKFICLSSNTSFGFPDIMMLLTTLFPDISKIEFEGFMCNEISANIQSSIAQYQEIEIVYKNMNADLFEQVCRTYNIYPFVSSPDVYTSVVVDEDVPIIEKKKIIEYLVPHFDMKDHHWANSHYQFQNPQLAPLYQYTIYLMNKHGQHFGSNSDLSFSTISMQYGYDICSNMLESIPYFSSSLSQDLMKMFEEKLKKKEAKLSLNDFLGTLLHSTDYGTLLQVFTRFKNYLPEEDAKKLFKRFVLYKNHDLHVNLFNYLLHFQAPRHVLDYILDFMTPEDLLETTVMYSEQPEPGHYTVNTLLMAILSSYVSDQFILKIIEKQPLLVNMSTGLEITPLHAVCADTSRWGLIPYLVEQYHADVFAKDKQGRTPYQYALYQCPYRDAIPACLRMSGQEMDTNNGL</sequence>
<evidence type="ECO:0000256" key="3">
    <source>
        <dbReference type="ARBA" id="ARBA00022676"/>
    </source>
</evidence>
<keyword evidence="5" id="KW-0548">Nucleotidyltransferase</keyword>
<evidence type="ECO:0000256" key="5">
    <source>
        <dbReference type="ARBA" id="ARBA00022695"/>
    </source>
</evidence>
<comment type="catalytic activity">
    <reaction evidence="9">
        <text>NAD(+) + (ADP-D-ribosyl)n-acceptor = nicotinamide + (ADP-D-ribosyl)n+1-acceptor + H(+).</text>
        <dbReference type="EC" id="2.4.2.30"/>
    </reaction>
</comment>
<evidence type="ECO:0000313" key="11">
    <source>
        <dbReference type="EMBL" id="KAG2370660.1"/>
    </source>
</evidence>
<dbReference type="SUPFAM" id="SSF48403">
    <property type="entry name" value="Ankyrin repeat"/>
    <property type="match status" value="1"/>
</dbReference>
<dbReference type="SMART" id="SM00773">
    <property type="entry name" value="WGR"/>
    <property type="match status" value="1"/>
</dbReference>
<evidence type="ECO:0000256" key="1">
    <source>
        <dbReference type="ARBA" id="ARBA00004123"/>
    </source>
</evidence>
<evidence type="ECO:0000256" key="8">
    <source>
        <dbReference type="ARBA" id="ARBA00024347"/>
    </source>
</evidence>
<dbReference type="SUPFAM" id="SSF142921">
    <property type="entry name" value="WGR domain-like"/>
    <property type="match status" value="1"/>
</dbReference>
<comment type="caution">
    <text evidence="11">The sequence shown here is derived from an EMBL/GenBank/DDBJ whole genome shotgun (WGS) entry which is preliminary data.</text>
</comment>
<accession>A0AA88KCL4</accession>
<keyword evidence="4" id="KW-0808">Transferase</keyword>
<dbReference type="GO" id="GO:0070212">
    <property type="term" value="P:protein poly-ADP-ribosylation"/>
    <property type="evidence" value="ECO:0007669"/>
    <property type="project" value="TreeGrafter"/>
</dbReference>
<evidence type="ECO:0000256" key="4">
    <source>
        <dbReference type="ARBA" id="ARBA00022679"/>
    </source>
</evidence>
<evidence type="ECO:0000256" key="2">
    <source>
        <dbReference type="ARBA" id="ARBA00012020"/>
    </source>
</evidence>
<dbReference type="Gene3D" id="1.25.40.20">
    <property type="entry name" value="Ankyrin repeat-containing domain"/>
    <property type="match status" value="1"/>
</dbReference>
<dbReference type="EC" id="2.4.2.30" evidence="2"/>
<dbReference type="InterPro" id="IPR008893">
    <property type="entry name" value="WGR_domain"/>
</dbReference>
<dbReference type="Proteomes" id="UP000816034">
    <property type="component" value="Unassembled WGS sequence"/>
</dbReference>
<dbReference type="RefSeq" id="XP_044541524.1">
    <property type="nucleotide sequence ID" value="XM_044690719.1"/>
</dbReference>
<evidence type="ECO:0000259" key="10">
    <source>
        <dbReference type="PROSITE" id="PS51977"/>
    </source>
</evidence>
<dbReference type="GO" id="GO:0016779">
    <property type="term" value="F:nucleotidyltransferase activity"/>
    <property type="evidence" value="ECO:0007669"/>
    <property type="project" value="UniProtKB-KW"/>
</dbReference>
<evidence type="ECO:0000256" key="7">
    <source>
        <dbReference type="ARBA" id="ARBA00023242"/>
    </source>
</evidence>
<comment type="subcellular location">
    <subcellularLocation>
        <location evidence="1">Nucleus</location>
    </subcellularLocation>
</comment>
<organism evidence="11 12">
    <name type="scientific">Naegleria lovaniensis</name>
    <name type="common">Amoeba</name>
    <dbReference type="NCBI Taxonomy" id="51637"/>
    <lineage>
        <taxon>Eukaryota</taxon>
        <taxon>Discoba</taxon>
        <taxon>Heterolobosea</taxon>
        <taxon>Tetramitia</taxon>
        <taxon>Eutetramitia</taxon>
        <taxon>Vahlkampfiidae</taxon>
        <taxon>Naegleria</taxon>
    </lineage>
</organism>
<keyword evidence="7" id="KW-0539">Nucleus</keyword>
<dbReference type="InterPro" id="IPR036770">
    <property type="entry name" value="Ankyrin_rpt-contain_sf"/>
</dbReference>
<dbReference type="GO" id="GO:1990404">
    <property type="term" value="F:NAD+-protein mono-ADP-ribosyltransferase activity"/>
    <property type="evidence" value="ECO:0007669"/>
    <property type="project" value="TreeGrafter"/>
</dbReference>
<dbReference type="PANTHER" id="PTHR10459:SF60">
    <property type="entry name" value="POLY [ADP-RIBOSE] POLYMERASE 2"/>
    <property type="match status" value="1"/>
</dbReference>
<name>A0AA88KCL4_NAELO</name>
<evidence type="ECO:0000256" key="6">
    <source>
        <dbReference type="ARBA" id="ARBA00023027"/>
    </source>
</evidence>
<dbReference type="InterPro" id="IPR050800">
    <property type="entry name" value="ARTD/PARP"/>
</dbReference>
<dbReference type="GO" id="GO:0006302">
    <property type="term" value="P:double-strand break repair"/>
    <property type="evidence" value="ECO:0007669"/>
    <property type="project" value="TreeGrafter"/>
</dbReference>
<dbReference type="AlphaFoldDB" id="A0AA88KCL4"/>
<dbReference type="EMBL" id="PYSW02000091">
    <property type="protein sequence ID" value="KAG2370660.1"/>
    <property type="molecule type" value="Genomic_DNA"/>
</dbReference>
<proteinExistence type="inferred from homology"/>
<dbReference type="GO" id="GO:0003950">
    <property type="term" value="F:NAD+ poly-ADP-ribosyltransferase activity"/>
    <property type="evidence" value="ECO:0007669"/>
    <property type="project" value="UniProtKB-EC"/>
</dbReference>
<dbReference type="Gene3D" id="2.20.140.10">
    <property type="entry name" value="WGR domain"/>
    <property type="match status" value="1"/>
</dbReference>
<dbReference type="PANTHER" id="PTHR10459">
    <property type="entry name" value="DNA LIGASE"/>
    <property type="match status" value="1"/>
</dbReference>
<keyword evidence="3" id="KW-0328">Glycosyltransferase</keyword>
<protein>
    <recommendedName>
        <fullName evidence="2">NAD(+) ADP-ribosyltransferase</fullName>
        <ecNumber evidence="2">2.4.2.30</ecNumber>
    </recommendedName>
</protein>
<dbReference type="GO" id="GO:0005730">
    <property type="term" value="C:nucleolus"/>
    <property type="evidence" value="ECO:0007669"/>
    <property type="project" value="TreeGrafter"/>
</dbReference>
<dbReference type="InterPro" id="IPR036930">
    <property type="entry name" value="WGR_dom_sf"/>
</dbReference>
<comment type="similarity">
    <text evidence="8">Belongs to the ARTD/PARP family.</text>
</comment>
<dbReference type="GeneID" id="68107155"/>
<evidence type="ECO:0000256" key="9">
    <source>
        <dbReference type="ARBA" id="ARBA00033987"/>
    </source>
</evidence>
<feature type="domain" description="WGR" evidence="10">
    <location>
        <begin position="227"/>
        <end position="318"/>
    </location>
</feature>
<keyword evidence="6" id="KW-0520">NAD</keyword>
<dbReference type="PROSITE" id="PS51977">
    <property type="entry name" value="WGR"/>
    <property type="match status" value="1"/>
</dbReference>
<evidence type="ECO:0000313" key="12">
    <source>
        <dbReference type="Proteomes" id="UP000816034"/>
    </source>
</evidence>
<reference evidence="11 12" key="1">
    <citation type="journal article" date="2018" name="BMC Genomics">
        <title>The genome of Naegleria lovaniensis, the basis for a comparative approach to unravel pathogenicity factors of the human pathogenic amoeba N. fowleri.</title>
        <authorList>
            <person name="Liechti N."/>
            <person name="Schurch N."/>
            <person name="Bruggmann R."/>
            <person name="Wittwer M."/>
        </authorList>
    </citation>
    <scope>NUCLEOTIDE SEQUENCE [LARGE SCALE GENOMIC DNA]</scope>
    <source>
        <strain evidence="11 12">ATCC 30569</strain>
    </source>
</reference>
<keyword evidence="12" id="KW-1185">Reference proteome</keyword>
<dbReference type="FunFam" id="2.20.140.10:FF:000001">
    <property type="entry name" value="Poly [ADP-ribose] polymerase"/>
    <property type="match status" value="1"/>
</dbReference>
<dbReference type="Pfam" id="PF05406">
    <property type="entry name" value="WGR"/>
    <property type="match status" value="1"/>
</dbReference>